<proteinExistence type="inferred from homology"/>
<accession>A0ABW0K714</accession>
<evidence type="ECO:0000259" key="5">
    <source>
        <dbReference type="PROSITE" id="PS50238"/>
    </source>
</evidence>
<dbReference type="InterPro" id="IPR050519">
    <property type="entry name" value="Glycosyltransf_28_UgtP"/>
</dbReference>
<organism evidence="6 7">
    <name type="scientific">Paenibacillus aestuarii</name>
    <dbReference type="NCBI Taxonomy" id="516965"/>
    <lineage>
        <taxon>Bacteria</taxon>
        <taxon>Bacillati</taxon>
        <taxon>Bacillota</taxon>
        <taxon>Bacilli</taxon>
        <taxon>Bacillales</taxon>
        <taxon>Paenibacillaceae</taxon>
        <taxon>Paenibacillus</taxon>
    </lineage>
</organism>
<dbReference type="InterPro" id="IPR000198">
    <property type="entry name" value="RhoGAP_dom"/>
</dbReference>
<keyword evidence="7" id="KW-1185">Reference proteome</keyword>
<dbReference type="RefSeq" id="WP_270878275.1">
    <property type="nucleotide sequence ID" value="NZ_JAQFVF010000018.1"/>
</dbReference>
<evidence type="ECO:0000256" key="1">
    <source>
        <dbReference type="ARBA" id="ARBA00004370"/>
    </source>
</evidence>
<dbReference type="InterPro" id="IPR007235">
    <property type="entry name" value="Glyco_trans_28_C"/>
</dbReference>
<dbReference type="SUPFAM" id="SSF53756">
    <property type="entry name" value="UDP-Glycosyltransferase/glycogen phosphorylase"/>
    <property type="match status" value="1"/>
</dbReference>
<dbReference type="Pfam" id="PF06925">
    <property type="entry name" value="MGDG_synth"/>
    <property type="match status" value="1"/>
</dbReference>
<dbReference type="PROSITE" id="PS50238">
    <property type="entry name" value="RHOGAP"/>
    <property type="match status" value="1"/>
</dbReference>
<comment type="caution">
    <text evidence="6">The sequence shown here is derived from an EMBL/GenBank/DDBJ whole genome shotgun (WGS) entry which is preliminary data.</text>
</comment>
<evidence type="ECO:0000256" key="2">
    <source>
        <dbReference type="ARBA" id="ARBA00006962"/>
    </source>
</evidence>
<dbReference type="Proteomes" id="UP001596044">
    <property type="component" value="Unassembled WGS sequence"/>
</dbReference>
<comment type="similarity">
    <text evidence="2">Belongs to the glycosyltransferase 28 family.</text>
</comment>
<sequence length="380" mass="43090">MNKPNPRIMILTAKFGEGHLQASQSLKQSFINQSVQDIRVIDLFQAAHPFFNEVSKKVYLTSMRTPKYGLDYYGWSYYITRYNKLDRPWTKYFNYIGEKKLREIIVQEQPDAIINVFPFGAAPEVAHKLDIPTFTVLTDYALHNRWVHPEMSKYYVATNELKDELVSQGFSQEQIEVTGIPIREAFYHVSPQTNKYGQLLDPAKKTVMIAAGAYGVLDEIKEMVQFLLSQVDCQIAIVCGRNSKLEASLNEDFAAMNHVHIFGFVENIQDLMALSSCIVTKAGGLTLSEALSLALPVFIYKPFGGQEKENALFFLRSGIGKIAGTNQVLEEQLVQFLSDDSIAIEMKKRMQAIRKWHAADHIVQNILQTIASEQPQPVLV</sequence>
<dbReference type="PANTHER" id="PTHR43025:SF3">
    <property type="entry name" value="MONOGALACTOSYLDIACYLGLYCEROL SYNTHASE 1, CHLOROPLASTIC"/>
    <property type="match status" value="1"/>
</dbReference>
<dbReference type="Pfam" id="PF04101">
    <property type="entry name" value="Glyco_tran_28_C"/>
    <property type="match status" value="1"/>
</dbReference>
<gene>
    <name evidence="6" type="ORF">ACFPOG_10090</name>
</gene>
<keyword evidence="4" id="KW-0808">Transferase</keyword>
<comment type="subcellular location">
    <subcellularLocation>
        <location evidence="1">Membrane</location>
    </subcellularLocation>
</comment>
<evidence type="ECO:0000256" key="4">
    <source>
        <dbReference type="ARBA" id="ARBA00022679"/>
    </source>
</evidence>
<protein>
    <submittedName>
        <fullName evidence="6">Glycosyltransferase</fullName>
    </submittedName>
</protein>
<name>A0ABW0K714_9BACL</name>
<evidence type="ECO:0000256" key="3">
    <source>
        <dbReference type="ARBA" id="ARBA00022676"/>
    </source>
</evidence>
<feature type="domain" description="Rho-GAP" evidence="5">
    <location>
        <begin position="285"/>
        <end position="380"/>
    </location>
</feature>
<evidence type="ECO:0000313" key="6">
    <source>
        <dbReference type="EMBL" id="MFC5448613.1"/>
    </source>
</evidence>
<keyword evidence="3" id="KW-0328">Glycosyltransferase</keyword>
<dbReference type="InterPro" id="IPR009695">
    <property type="entry name" value="Diacylglyc_glucosyltr_N"/>
</dbReference>
<dbReference type="EMBL" id="JBHSMJ010000009">
    <property type="protein sequence ID" value="MFC5448613.1"/>
    <property type="molecule type" value="Genomic_DNA"/>
</dbReference>
<reference evidence="7" key="1">
    <citation type="journal article" date="2019" name="Int. J. Syst. Evol. Microbiol.">
        <title>The Global Catalogue of Microorganisms (GCM) 10K type strain sequencing project: providing services to taxonomists for standard genome sequencing and annotation.</title>
        <authorList>
            <consortium name="The Broad Institute Genomics Platform"/>
            <consortium name="The Broad Institute Genome Sequencing Center for Infectious Disease"/>
            <person name="Wu L."/>
            <person name="Ma J."/>
        </authorList>
    </citation>
    <scope>NUCLEOTIDE SEQUENCE [LARGE SCALE GENOMIC DNA]</scope>
    <source>
        <strain evidence="7">KACC 11904</strain>
    </source>
</reference>
<evidence type="ECO:0000313" key="7">
    <source>
        <dbReference type="Proteomes" id="UP001596044"/>
    </source>
</evidence>
<dbReference type="PANTHER" id="PTHR43025">
    <property type="entry name" value="MONOGALACTOSYLDIACYLGLYCEROL SYNTHASE"/>
    <property type="match status" value="1"/>
</dbReference>
<dbReference type="Gene3D" id="3.40.50.2000">
    <property type="entry name" value="Glycogen Phosphorylase B"/>
    <property type="match status" value="2"/>
</dbReference>